<dbReference type="SUPFAM" id="SSF103473">
    <property type="entry name" value="MFS general substrate transporter"/>
    <property type="match status" value="1"/>
</dbReference>
<dbReference type="PANTHER" id="PTHR43266">
    <property type="entry name" value="MACROLIDE-EFFLUX PROTEIN"/>
    <property type="match status" value="1"/>
</dbReference>
<evidence type="ECO:0000313" key="8">
    <source>
        <dbReference type="EMBL" id="TFV11192.1"/>
    </source>
</evidence>
<reference evidence="8 9" key="1">
    <citation type="submission" date="2019-03" db="EMBL/GenBank/DDBJ databases">
        <title>Diversity of the mouse oral microbiome.</title>
        <authorList>
            <person name="Joseph S."/>
            <person name="Aduse-Opoku J."/>
            <person name="Curtis M."/>
            <person name="Wade W."/>
            <person name="Hashim A."/>
        </authorList>
    </citation>
    <scope>NUCLEOTIDE SEQUENCE [LARGE SCALE GENOMIC DNA]</scope>
    <source>
        <strain evidence="8 9">WT12</strain>
    </source>
</reference>
<dbReference type="GO" id="GO:0022857">
    <property type="term" value="F:transmembrane transporter activity"/>
    <property type="evidence" value="ECO:0007669"/>
    <property type="project" value="InterPro"/>
</dbReference>
<dbReference type="EMBL" id="SPPA01000007">
    <property type="protein sequence ID" value="TFV11192.1"/>
    <property type="molecule type" value="Genomic_DNA"/>
</dbReference>
<keyword evidence="3" id="KW-1003">Cell membrane</keyword>
<evidence type="ECO:0000256" key="7">
    <source>
        <dbReference type="SAM" id="Phobius"/>
    </source>
</evidence>
<keyword evidence="2" id="KW-0813">Transport</keyword>
<evidence type="ECO:0000256" key="5">
    <source>
        <dbReference type="ARBA" id="ARBA00022989"/>
    </source>
</evidence>
<dbReference type="Proteomes" id="UP000297396">
    <property type="component" value="Unassembled WGS sequence"/>
</dbReference>
<dbReference type="RefSeq" id="WP_135055446.1">
    <property type="nucleotide sequence ID" value="NZ_JADGLC010000007.1"/>
</dbReference>
<keyword evidence="4 7" id="KW-0812">Transmembrane</keyword>
<dbReference type="Pfam" id="PF07690">
    <property type="entry name" value="MFS_1"/>
    <property type="match status" value="1"/>
</dbReference>
<evidence type="ECO:0000256" key="2">
    <source>
        <dbReference type="ARBA" id="ARBA00022448"/>
    </source>
</evidence>
<name>A0A4Y9K105_9PAST</name>
<feature type="transmembrane region" description="Helical" evidence="7">
    <location>
        <begin position="216"/>
        <end position="239"/>
    </location>
</feature>
<gene>
    <name evidence="8" type="ORF">E4T80_04655</name>
</gene>
<evidence type="ECO:0000313" key="9">
    <source>
        <dbReference type="Proteomes" id="UP000297396"/>
    </source>
</evidence>
<feature type="transmembrane region" description="Helical" evidence="7">
    <location>
        <begin position="275"/>
        <end position="294"/>
    </location>
</feature>
<feature type="transmembrane region" description="Helical" evidence="7">
    <location>
        <begin position="245"/>
        <end position="263"/>
    </location>
</feature>
<keyword evidence="5 7" id="KW-1133">Transmembrane helix</keyword>
<comment type="subcellular location">
    <subcellularLocation>
        <location evidence="1">Cell membrane</location>
        <topology evidence="1">Multi-pass membrane protein</topology>
    </subcellularLocation>
</comment>
<dbReference type="AlphaFoldDB" id="A0A4Y9K105"/>
<evidence type="ECO:0000256" key="6">
    <source>
        <dbReference type="ARBA" id="ARBA00023136"/>
    </source>
</evidence>
<sequence length="403" mass="46039">MSEKNIINMILSKGISSLIGVYSSFMLNLWLFDKTNSYIIFIINTTAISLIPLIFSIPAGIISDKIKKTLILIICDIITILSFLILIFITYFDYFNQYLYLFIISLISISNEFRYTATTSLIPELASKDNLIKYNSIQQIFRGGAIILGPILGGISYVQLSIYISLSIAIIAHIYSIIILMKISFNFNYYKSDTHQNVKYIDTFKWLWKITYLRHYFLSSSLVTAIMSSYMAIITPYILTSYNKNTLIFISVSQGVGLLLSVYISIIKKYIKEDVLYHFSIFTIGLSMLFIGIIKNDFIYIFTFFIGFGIGVIAIINQTIWQKYTPQNILGKVTSIRTFSLYILSPLCIYLTFPFTENISKKLAYIISYNIEYPTGITISLLGIFVLLISLFLLTKTGAKNEL</sequence>
<dbReference type="GO" id="GO:0005886">
    <property type="term" value="C:plasma membrane"/>
    <property type="evidence" value="ECO:0007669"/>
    <property type="project" value="UniProtKB-SubCell"/>
</dbReference>
<feature type="transmembrane region" description="Helical" evidence="7">
    <location>
        <begin position="333"/>
        <end position="353"/>
    </location>
</feature>
<feature type="transmembrane region" description="Helical" evidence="7">
    <location>
        <begin position="162"/>
        <end position="181"/>
    </location>
</feature>
<dbReference type="InterPro" id="IPR011701">
    <property type="entry name" value="MFS"/>
</dbReference>
<comment type="caution">
    <text evidence="8">The sequence shown here is derived from an EMBL/GenBank/DDBJ whole genome shotgun (WGS) entry which is preliminary data.</text>
</comment>
<organism evidence="8 9">
    <name type="scientific">Muribacter muris</name>
    <dbReference type="NCBI Taxonomy" id="67855"/>
    <lineage>
        <taxon>Bacteria</taxon>
        <taxon>Pseudomonadati</taxon>
        <taxon>Pseudomonadota</taxon>
        <taxon>Gammaproteobacteria</taxon>
        <taxon>Pasteurellales</taxon>
        <taxon>Pasteurellaceae</taxon>
        <taxon>Muribacter</taxon>
    </lineage>
</organism>
<dbReference type="InterPro" id="IPR036259">
    <property type="entry name" value="MFS_trans_sf"/>
</dbReference>
<feature type="transmembrane region" description="Helical" evidence="7">
    <location>
        <begin position="373"/>
        <end position="394"/>
    </location>
</feature>
<feature type="transmembrane region" description="Helical" evidence="7">
    <location>
        <begin position="69"/>
        <end position="92"/>
    </location>
</feature>
<dbReference type="PANTHER" id="PTHR43266:SF8">
    <property type="entry name" value="MACROLIDE-EFFLUX PROTEIN"/>
    <property type="match status" value="1"/>
</dbReference>
<evidence type="ECO:0000256" key="3">
    <source>
        <dbReference type="ARBA" id="ARBA00022475"/>
    </source>
</evidence>
<accession>A0A4Y9K105</accession>
<evidence type="ECO:0000256" key="1">
    <source>
        <dbReference type="ARBA" id="ARBA00004651"/>
    </source>
</evidence>
<protein>
    <submittedName>
        <fullName evidence="8">MFS transporter</fullName>
    </submittedName>
</protein>
<evidence type="ECO:0000256" key="4">
    <source>
        <dbReference type="ARBA" id="ARBA00022692"/>
    </source>
</evidence>
<proteinExistence type="predicted"/>
<feature type="transmembrane region" description="Helical" evidence="7">
    <location>
        <begin position="12"/>
        <end position="32"/>
    </location>
</feature>
<keyword evidence="6 7" id="KW-0472">Membrane</keyword>
<feature type="transmembrane region" description="Helical" evidence="7">
    <location>
        <begin position="300"/>
        <end position="321"/>
    </location>
</feature>
<feature type="transmembrane region" description="Helical" evidence="7">
    <location>
        <begin position="38"/>
        <end position="57"/>
    </location>
</feature>
<dbReference type="Gene3D" id="1.20.1250.20">
    <property type="entry name" value="MFS general substrate transporter like domains"/>
    <property type="match status" value="1"/>
</dbReference>